<dbReference type="Proteomes" id="UP000001542">
    <property type="component" value="Unassembled WGS sequence"/>
</dbReference>
<keyword evidence="4 7" id="KW-0812">Transmembrane</keyword>
<evidence type="ECO:0000256" key="2">
    <source>
        <dbReference type="ARBA" id="ARBA00022448"/>
    </source>
</evidence>
<dbReference type="InParanoid" id="A2FFX3"/>
<dbReference type="GO" id="GO:0005886">
    <property type="term" value="C:plasma membrane"/>
    <property type="evidence" value="ECO:0007669"/>
    <property type="project" value="UniProtKB-SubCell"/>
</dbReference>
<feature type="transmembrane region" description="Helical" evidence="7">
    <location>
        <begin position="66"/>
        <end position="88"/>
    </location>
</feature>
<reference evidence="8" key="1">
    <citation type="submission" date="2006-10" db="EMBL/GenBank/DDBJ databases">
        <authorList>
            <person name="Amadeo P."/>
            <person name="Zhao Q."/>
            <person name="Wortman J."/>
            <person name="Fraser-Liggett C."/>
            <person name="Carlton J."/>
        </authorList>
    </citation>
    <scope>NUCLEOTIDE SEQUENCE</scope>
    <source>
        <strain evidence="8">G3</strain>
    </source>
</reference>
<dbReference type="AlphaFoldDB" id="A2FFX3"/>
<evidence type="ECO:0000313" key="8">
    <source>
        <dbReference type="EMBL" id="EAX96183.1"/>
    </source>
</evidence>
<dbReference type="RefSeq" id="XP_001309113.1">
    <property type="nucleotide sequence ID" value="XM_001309112.1"/>
</dbReference>
<protein>
    <submittedName>
        <fullName evidence="8">Uncharacterized protein</fullName>
    </submittedName>
</protein>
<dbReference type="VEuPathDB" id="TrichDB:TVAGG3_0658020"/>
<evidence type="ECO:0000256" key="7">
    <source>
        <dbReference type="SAM" id="Phobius"/>
    </source>
</evidence>
<accession>A2FFX3</accession>
<evidence type="ECO:0000256" key="1">
    <source>
        <dbReference type="ARBA" id="ARBA00004651"/>
    </source>
</evidence>
<dbReference type="OrthoDB" id="2126698at2759"/>
<keyword evidence="2" id="KW-0813">Transport</keyword>
<reference evidence="8" key="2">
    <citation type="journal article" date="2007" name="Science">
        <title>Draft genome sequence of the sexually transmitted pathogen Trichomonas vaginalis.</title>
        <authorList>
            <person name="Carlton J.M."/>
            <person name="Hirt R.P."/>
            <person name="Silva J.C."/>
            <person name="Delcher A.L."/>
            <person name="Schatz M."/>
            <person name="Zhao Q."/>
            <person name="Wortman J.R."/>
            <person name="Bidwell S.L."/>
            <person name="Alsmark U.C.M."/>
            <person name="Besteiro S."/>
            <person name="Sicheritz-Ponten T."/>
            <person name="Noel C.J."/>
            <person name="Dacks J.B."/>
            <person name="Foster P.G."/>
            <person name="Simillion C."/>
            <person name="Van de Peer Y."/>
            <person name="Miranda-Saavedra D."/>
            <person name="Barton G.J."/>
            <person name="Westrop G.D."/>
            <person name="Mueller S."/>
            <person name="Dessi D."/>
            <person name="Fiori P.L."/>
            <person name="Ren Q."/>
            <person name="Paulsen I."/>
            <person name="Zhang H."/>
            <person name="Bastida-Corcuera F.D."/>
            <person name="Simoes-Barbosa A."/>
            <person name="Brown M.T."/>
            <person name="Hayes R.D."/>
            <person name="Mukherjee M."/>
            <person name="Okumura C.Y."/>
            <person name="Schneider R."/>
            <person name="Smith A.J."/>
            <person name="Vanacova S."/>
            <person name="Villalvazo M."/>
            <person name="Haas B.J."/>
            <person name="Pertea M."/>
            <person name="Feldblyum T.V."/>
            <person name="Utterback T.R."/>
            <person name="Shu C.L."/>
            <person name="Osoegawa K."/>
            <person name="de Jong P.J."/>
            <person name="Hrdy I."/>
            <person name="Horvathova L."/>
            <person name="Zubacova Z."/>
            <person name="Dolezal P."/>
            <person name="Malik S.B."/>
            <person name="Logsdon J.M. Jr."/>
            <person name="Henze K."/>
            <person name="Gupta A."/>
            <person name="Wang C.C."/>
            <person name="Dunne R.L."/>
            <person name="Upcroft J.A."/>
            <person name="Upcroft P."/>
            <person name="White O."/>
            <person name="Salzberg S.L."/>
            <person name="Tang P."/>
            <person name="Chiu C.-H."/>
            <person name="Lee Y.-S."/>
            <person name="Embley T.M."/>
            <person name="Coombs G.H."/>
            <person name="Mottram J.C."/>
            <person name="Tachezy J."/>
            <person name="Fraser-Liggett C.M."/>
            <person name="Johnson P.J."/>
        </authorList>
    </citation>
    <scope>NUCLEOTIDE SEQUENCE [LARGE SCALE GENOMIC DNA]</scope>
    <source>
        <strain evidence="8">G3</strain>
    </source>
</reference>
<feature type="transmembrane region" description="Helical" evidence="7">
    <location>
        <begin position="108"/>
        <end position="135"/>
    </location>
</feature>
<evidence type="ECO:0000313" key="9">
    <source>
        <dbReference type="Proteomes" id="UP000001542"/>
    </source>
</evidence>
<sequence length="155" mass="17356">MLLFDPILLYFTNLSVAGAAIATILSDSLPAITLFALYFAGKFSIKTKFNQFFKKFSPHTFPAMRVRFSALIANLSMSIPGILIQWFIGRSAQSDFEYTCVLSGNTVTFRIAMIVISVIIAINAGYLPCASYAYAAKNYKRWIRLTIHLCWINCA</sequence>
<dbReference type="EMBL" id="DS113770">
    <property type="protein sequence ID" value="EAX96183.1"/>
    <property type="molecule type" value="Genomic_DNA"/>
</dbReference>
<keyword evidence="9" id="KW-1185">Reference proteome</keyword>
<evidence type="ECO:0000256" key="4">
    <source>
        <dbReference type="ARBA" id="ARBA00022692"/>
    </source>
</evidence>
<dbReference type="KEGG" id="tva:4753951"/>
<keyword evidence="6 7" id="KW-0472">Membrane</keyword>
<feature type="transmembrane region" description="Helical" evidence="7">
    <location>
        <begin position="20"/>
        <end position="45"/>
    </location>
</feature>
<evidence type="ECO:0000256" key="3">
    <source>
        <dbReference type="ARBA" id="ARBA00022475"/>
    </source>
</evidence>
<dbReference type="PANTHER" id="PTHR43549">
    <property type="entry name" value="MULTIDRUG RESISTANCE PROTEIN YPNP-RELATED"/>
    <property type="match status" value="1"/>
</dbReference>
<keyword evidence="5 7" id="KW-1133">Transmembrane helix</keyword>
<dbReference type="PANTHER" id="PTHR43549:SF2">
    <property type="entry name" value="MULTIDRUG RESISTANCE PROTEIN NORM-RELATED"/>
    <property type="match status" value="1"/>
</dbReference>
<keyword evidence="3" id="KW-1003">Cell membrane</keyword>
<name>A2FFX3_TRIV3</name>
<proteinExistence type="predicted"/>
<dbReference type="InterPro" id="IPR052031">
    <property type="entry name" value="Membrane_Transporter-Flippase"/>
</dbReference>
<evidence type="ECO:0000256" key="6">
    <source>
        <dbReference type="ARBA" id="ARBA00023136"/>
    </source>
</evidence>
<comment type="subcellular location">
    <subcellularLocation>
        <location evidence="1">Cell membrane</location>
        <topology evidence="1">Multi-pass membrane protein</topology>
    </subcellularLocation>
</comment>
<gene>
    <name evidence="8" type="ORF">TVAG_000120</name>
</gene>
<organism evidence="8 9">
    <name type="scientific">Trichomonas vaginalis (strain ATCC PRA-98 / G3)</name>
    <dbReference type="NCBI Taxonomy" id="412133"/>
    <lineage>
        <taxon>Eukaryota</taxon>
        <taxon>Metamonada</taxon>
        <taxon>Parabasalia</taxon>
        <taxon>Trichomonadida</taxon>
        <taxon>Trichomonadidae</taxon>
        <taxon>Trichomonas</taxon>
    </lineage>
</organism>
<evidence type="ECO:0000256" key="5">
    <source>
        <dbReference type="ARBA" id="ARBA00022989"/>
    </source>
</evidence>